<dbReference type="EMBL" id="BPVZ01000094">
    <property type="protein sequence ID" value="GKV32186.1"/>
    <property type="molecule type" value="Genomic_DNA"/>
</dbReference>
<feature type="compositionally biased region" description="Basic and acidic residues" evidence="1">
    <location>
        <begin position="1"/>
        <end position="18"/>
    </location>
</feature>
<dbReference type="AlphaFoldDB" id="A0AAV5L5G5"/>
<name>A0AAV5L5G5_9ROSI</name>
<proteinExistence type="predicted"/>
<evidence type="ECO:0000313" key="3">
    <source>
        <dbReference type="Proteomes" id="UP001054252"/>
    </source>
</evidence>
<gene>
    <name evidence="2" type="ORF">SLEP1_g40808</name>
</gene>
<dbReference type="Proteomes" id="UP001054252">
    <property type="component" value="Unassembled WGS sequence"/>
</dbReference>
<feature type="region of interest" description="Disordered" evidence="1">
    <location>
        <begin position="59"/>
        <end position="90"/>
    </location>
</feature>
<protein>
    <submittedName>
        <fullName evidence="2">Uncharacterized protein</fullName>
    </submittedName>
</protein>
<sequence>MVLKENKEKSKGQEKREEIEEEEEEDRQGAATNTKARREVLFDPIQLCRVLRKRVGFTELVSPWPEPPEEKKEENEERRGEKNEEVRFQT</sequence>
<feature type="compositionally biased region" description="Basic and acidic residues" evidence="1">
    <location>
        <begin position="68"/>
        <end position="90"/>
    </location>
</feature>
<feature type="region of interest" description="Disordered" evidence="1">
    <location>
        <begin position="1"/>
        <end position="39"/>
    </location>
</feature>
<evidence type="ECO:0000256" key="1">
    <source>
        <dbReference type="SAM" id="MobiDB-lite"/>
    </source>
</evidence>
<organism evidence="2 3">
    <name type="scientific">Rubroshorea leprosula</name>
    <dbReference type="NCBI Taxonomy" id="152421"/>
    <lineage>
        <taxon>Eukaryota</taxon>
        <taxon>Viridiplantae</taxon>
        <taxon>Streptophyta</taxon>
        <taxon>Embryophyta</taxon>
        <taxon>Tracheophyta</taxon>
        <taxon>Spermatophyta</taxon>
        <taxon>Magnoliopsida</taxon>
        <taxon>eudicotyledons</taxon>
        <taxon>Gunneridae</taxon>
        <taxon>Pentapetalae</taxon>
        <taxon>rosids</taxon>
        <taxon>malvids</taxon>
        <taxon>Malvales</taxon>
        <taxon>Dipterocarpaceae</taxon>
        <taxon>Rubroshorea</taxon>
    </lineage>
</organism>
<comment type="caution">
    <text evidence="2">The sequence shown here is derived from an EMBL/GenBank/DDBJ whole genome shotgun (WGS) entry which is preliminary data.</text>
</comment>
<keyword evidence="3" id="KW-1185">Reference proteome</keyword>
<reference evidence="2 3" key="1">
    <citation type="journal article" date="2021" name="Commun. Biol.">
        <title>The genome of Shorea leprosula (Dipterocarpaceae) highlights the ecological relevance of drought in aseasonal tropical rainforests.</title>
        <authorList>
            <person name="Ng K.K.S."/>
            <person name="Kobayashi M.J."/>
            <person name="Fawcett J.A."/>
            <person name="Hatakeyama M."/>
            <person name="Paape T."/>
            <person name="Ng C.H."/>
            <person name="Ang C.C."/>
            <person name="Tnah L.H."/>
            <person name="Lee C.T."/>
            <person name="Nishiyama T."/>
            <person name="Sese J."/>
            <person name="O'Brien M.J."/>
            <person name="Copetti D."/>
            <person name="Mohd Noor M.I."/>
            <person name="Ong R.C."/>
            <person name="Putra M."/>
            <person name="Sireger I.Z."/>
            <person name="Indrioko S."/>
            <person name="Kosugi Y."/>
            <person name="Izuno A."/>
            <person name="Isagi Y."/>
            <person name="Lee S.L."/>
            <person name="Shimizu K.K."/>
        </authorList>
    </citation>
    <scope>NUCLEOTIDE SEQUENCE [LARGE SCALE GENOMIC DNA]</scope>
    <source>
        <strain evidence="2">214</strain>
    </source>
</reference>
<accession>A0AAV5L5G5</accession>
<evidence type="ECO:0000313" key="2">
    <source>
        <dbReference type="EMBL" id="GKV32186.1"/>
    </source>
</evidence>